<feature type="region of interest" description="Disordered" evidence="1">
    <location>
        <begin position="191"/>
        <end position="263"/>
    </location>
</feature>
<protein>
    <submittedName>
        <fullName evidence="2">Uncharacterized protein</fullName>
    </submittedName>
</protein>
<proteinExistence type="predicted"/>
<feature type="region of interest" description="Disordered" evidence="1">
    <location>
        <begin position="492"/>
        <end position="546"/>
    </location>
</feature>
<dbReference type="EnsemblMetazoa" id="XM_030981608">
    <property type="protein sequence ID" value="XP_030837468"/>
    <property type="gene ID" value="LOC115922569"/>
</dbReference>
<keyword evidence="3" id="KW-1185">Reference proteome</keyword>
<feature type="compositionally biased region" description="Polar residues" evidence="1">
    <location>
        <begin position="593"/>
        <end position="615"/>
    </location>
</feature>
<feature type="compositionally biased region" description="Polar residues" evidence="1">
    <location>
        <begin position="492"/>
        <end position="514"/>
    </location>
</feature>
<feature type="compositionally biased region" description="Basic and acidic residues" evidence="1">
    <location>
        <begin position="235"/>
        <end position="248"/>
    </location>
</feature>
<dbReference type="InParanoid" id="A0A7M7NNZ9"/>
<feature type="compositionally biased region" description="Basic and acidic residues" evidence="1">
    <location>
        <begin position="7"/>
        <end position="18"/>
    </location>
</feature>
<name>A0A7M7NNZ9_STRPU</name>
<feature type="compositionally biased region" description="Low complexity" evidence="1">
    <location>
        <begin position="616"/>
        <end position="627"/>
    </location>
</feature>
<dbReference type="AlphaFoldDB" id="A0A7M7NNZ9"/>
<feature type="region of interest" description="Disordered" evidence="1">
    <location>
        <begin position="591"/>
        <end position="627"/>
    </location>
</feature>
<feature type="compositionally biased region" description="Basic and acidic residues" evidence="1">
    <location>
        <begin position="200"/>
        <end position="223"/>
    </location>
</feature>
<feature type="compositionally biased region" description="Polar residues" evidence="1">
    <location>
        <begin position="33"/>
        <end position="62"/>
    </location>
</feature>
<dbReference type="GeneID" id="115922569"/>
<feature type="compositionally biased region" description="Low complexity" evidence="1">
    <location>
        <begin position="66"/>
        <end position="77"/>
    </location>
</feature>
<organism evidence="2 3">
    <name type="scientific">Strongylocentrotus purpuratus</name>
    <name type="common">Purple sea urchin</name>
    <dbReference type="NCBI Taxonomy" id="7668"/>
    <lineage>
        <taxon>Eukaryota</taxon>
        <taxon>Metazoa</taxon>
        <taxon>Echinodermata</taxon>
        <taxon>Eleutherozoa</taxon>
        <taxon>Echinozoa</taxon>
        <taxon>Echinoidea</taxon>
        <taxon>Euechinoidea</taxon>
        <taxon>Echinacea</taxon>
        <taxon>Camarodonta</taxon>
        <taxon>Echinidea</taxon>
        <taxon>Strongylocentrotidae</taxon>
        <taxon>Strongylocentrotus</taxon>
    </lineage>
</organism>
<evidence type="ECO:0000313" key="2">
    <source>
        <dbReference type="EnsemblMetazoa" id="XP_030837468"/>
    </source>
</evidence>
<evidence type="ECO:0000256" key="1">
    <source>
        <dbReference type="SAM" id="MobiDB-lite"/>
    </source>
</evidence>
<feature type="compositionally biased region" description="Polar residues" evidence="1">
    <location>
        <begin position="527"/>
        <end position="544"/>
    </location>
</feature>
<dbReference type="Proteomes" id="UP000007110">
    <property type="component" value="Unassembled WGS sequence"/>
</dbReference>
<reference evidence="3" key="1">
    <citation type="submission" date="2015-02" db="EMBL/GenBank/DDBJ databases">
        <title>Genome sequencing for Strongylocentrotus purpuratus.</title>
        <authorList>
            <person name="Murali S."/>
            <person name="Liu Y."/>
            <person name="Vee V."/>
            <person name="English A."/>
            <person name="Wang M."/>
            <person name="Skinner E."/>
            <person name="Han Y."/>
            <person name="Muzny D.M."/>
            <person name="Worley K.C."/>
            <person name="Gibbs R.A."/>
        </authorList>
    </citation>
    <scope>NUCLEOTIDE SEQUENCE</scope>
</reference>
<evidence type="ECO:0000313" key="3">
    <source>
        <dbReference type="Proteomes" id="UP000007110"/>
    </source>
</evidence>
<feature type="compositionally biased region" description="Polar residues" evidence="1">
    <location>
        <begin position="78"/>
        <end position="92"/>
    </location>
</feature>
<dbReference type="KEGG" id="spu:115922569"/>
<sequence length="646" mass="72688">MYFSSSDDGKKFLEDGRRQSNVPHFNVLEDTDQNGSVYSGNGPKQTNASAYSGKGTLSQSQRDAFGRSARSSGRSRAQVNGASSRDYNSQIQSDERDVLDTMFEEPNRRLSDAERNISEDHWFAHQERIHPSNLRLGIPHPHEQSRLSTEGSFHLSHLEGDSVSEGSDEMEYSSGSDHILPVQRTSEVYLSGPRFTDTSPDARTRSRRTNDIGHRNPSSKHDGLSWQQYKVLATRRKEAQSHTGRMDVEGMNGRSFASSENPFRTSADIHRHEFEGRHEPDDHQERFLLDGLTGHHSPSPLSRSALDTFQSQENPSGDDMKHSRDARMSTLVDCHNEFDPVIDDFEDCEFEQEYMHDGRLQRPHSSKTKIRHPIPSFSQIEEGNARLDLGEFVPPGPTVDGHTSDSQTTSIYSISEFQRAEFHRVSKRTNIQRLQGQRQVANSIISRTNSGDSDVDLSEHRVLNDHSQNHEQVQSMLPAVLEQKQSGAHLTIQSLPPSSSSALDRTASGNTSSLDLKRPRRRKLETEFSNSQTSPSEAMRTSQFAGGDDFLGDATVHDPVLSSLLSSDFMGTSVQEDRRISSRQLQEPDYLSMHQQEGHNSQPNQSETGRSSDVLNNTINNQRTNNTITNQRTNKCQSSFAFYEKL</sequence>
<reference evidence="2" key="2">
    <citation type="submission" date="2021-01" db="UniProtKB">
        <authorList>
            <consortium name="EnsemblMetazoa"/>
        </authorList>
    </citation>
    <scope>IDENTIFICATION</scope>
</reference>
<dbReference type="RefSeq" id="XP_030837468.1">
    <property type="nucleotide sequence ID" value="XM_030981608.1"/>
</dbReference>
<accession>A0A7M7NNZ9</accession>
<feature type="region of interest" description="Disordered" evidence="1">
    <location>
        <begin position="1"/>
        <end position="96"/>
    </location>
</feature>